<dbReference type="GO" id="GO:1901605">
    <property type="term" value="P:alpha-amino acid metabolic process"/>
    <property type="evidence" value="ECO:0007669"/>
    <property type="project" value="TreeGrafter"/>
</dbReference>
<dbReference type="InterPro" id="IPR015421">
    <property type="entry name" value="PyrdxlP-dep_Trfase_major"/>
</dbReference>
<dbReference type="GeneID" id="96597705"/>
<dbReference type="GO" id="GO:0030170">
    <property type="term" value="F:pyridoxal phosphate binding"/>
    <property type="evidence" value="ECO:0007669"/>
    <property type="project" value="InterPro"/>
</dbReference>
<evidence type="ECO:0000313" key="9">
    <source>
        <dbReference type="Proteomes" id="UP000037326"/>
    </source>
</evidence>
<evidence type="ECO:0000256" key="5">
    <source>
        <dbReference type="ARBA" id="ARBA00022679"/>
    </source>
</evidence>
<dbReference type="InterPro" id="IPR050859">
    <property type="entry name" value="Class-I_PLP-dep_aminotransf"/>
</dbReference>
<accession>A0A0K9FBL8</accession>
<evidence type="ECO:0000256" key="2">
    <source>
        <dbReference type="ARBA" id="ARBA00007441"/>
    </source>
</evidence>
<dbReference type="CDD" id="cd00609">
    <property type="entry name" value="AAT_like"/>
    <property type="match status" value="1"/>
</dbReference>
<dbReference type="FunFam" id="3.40.640.10:FF:000053">
    <property type="entry name" value="Aminotransferase, class I"/>
    <property type="match status" value="1"/>
</dbReference>
<comment type="caution">
    <text evidence="8">The sequence shown here is derived from an EMBL/GenBank/DDBJ whole genome shotgun (WGS) entry which is preliminary data.</text>
</comment>
<comment type="similarity">
    <text evidence="2">Belongs to the class-I pyridoxal-phosphate-dependent aminotransferase family.</text>
</comment>
<dbReference type="Gene3D" id="3.90.1150.10">
    <property type="entry name" value="Aspartate Aminotransferase, domain 1"/>
    <property type="match status" value="1"/>
</dbReference>
<dbReference type="InterPro" id="IPR004839">
    <property type="entry name" value="Aminotransferase_I/II_large"/>
</dbReference>
<feature type="domain" description="Aminotransferase class I/classII large" evidence="7">
    <location>
        <begin position="43"/>
        <end position="384"/>
    </location>
</feature>
<evidence type="ECO:0000313" key="8">
    <source>
        <dbReference type="EMBL" id="KMY31627.1"/>
    </source>
</evidence>
<dbReference type="OrthoDB" id="9802328at2"/>
<dbReference type="GO" id="GO:0008483">
    <property type="term" value="F:transaminase activity"/>
    <property type="evidence" value="ECO:0007669"/>
    <property type="project" value="UniProtKB-KW"/>
</dbReference>
<organism evidence="8 9">
    <name type="scientific">Lysinibacillus xylanilyticus</name>
    <dbReference type="NCBI Taxonomy" id="582475"/>
    <lineage>
        <taxon>Bacteria</taxon>
        <taxon>Bacillati</taxon>
        <taxon>Bacillota</taxon>
        <taxon>Bacilli</taxon>
        <taxon>Bacillales</taxon>
        <taxon>Bacillaceae</taxon>
        <taxon>Lysinibacillus</taxon>
    </lineage>
</organism>
<dbReference type="Pfam" id="PF00155">
    <property type="entry name" value="Aminotran_1_2"/>
    <property type="match status" value="1"/>
</dbReference>
<reference evidence="9" key="1">
    <citation type="submission" date="2015-07" db="EMBL/GenBank/DDBJ databases">
        <authorList>
            <consortium name="Consortium for Microbial Forensics and Genomics (microFORGE)"/>
            <person name="Knight B.M."/>
            <person name="Roberts D.P."/>
            <person name="Lin D."/>
            <person name="Hari K."/>
            <person name="Fletcher J."/>
            <person name="Melcher U."/>
            <person name="Blagden T."/>
            <person name="Winegar R.A."/>
        </authorList>
    </citation>
    <scope>NUCLEOTIDE SEQUENCE [LARGE SCALE GENOMIC DNA]</scope>
    <source>
        <strain evidence="9">DSM 23493</strain>
    </source>
</reference>
<gene>
    <name evidence="8" type="ORF">ACZ11_05290</name>
</gene>
<evidence type="ECO:0000256" key="4">
    <source>
        <dbReference type="ARBA" id="ARBA00022576"/>
    </source>
</evidence>
<proteinExistence type="inferred from homology"/>
<dbReference type="SUPFAM" id="SSF53383">
    <property type="entry name" value="PLP-dependent transferases"/>
    <property type="match status" value="1"/>
</dbReference>
<dbReference type="Gene3D" id="3.40.640.10">
    <property type="entry name" value="Type I PLP-dependent aspartate aminotransferase-like (Major domain)"/>
    <property type="match status" value="1"/>
</dbReference>
<evidence type="ECO:0000259" key="7">
    <source>
        <dbReference type="Pfam" id="PF00155"/>
    </source>
</evidence>
<dbReference type="EMBL" id="LFXJ01000005">
    <property type="protein sequence ID" value="KMY31627.1"/>
    <property type="molecule type" value="Genomic_DNA"/>
</dbReference>
<dbReference type="InterPro" id="IPR015424">
    <property type="entry name" value="PyrdxlP-dep_Trfase"/>
</dbReference>
<dbReference type="PANTHER" id="PTHR42790:SF19">
    <property type="entry name" value="KYNURENINE_ALPHA-AMINOADIPATE AMINOTRANSFERASE, MITOCHONDRIAL"/>
    <property type="match status" value="1"/>
</dbReference>
<comment type="cofactor">
    <cofactor evidence="1">
        <name>pyridoxal 5'-phosphate</name>
        <dbReference type="ChEBI" id="CHEBI:597326"/>
    </cofactor>
</comment>
<dbReference type="Proteomes" id="UP000037326">
    <property type="component" value="Unassembled WGS sequence"/>
</dbReference>
<keyword evidence="6" id="KW-0663">Pyridoxal phosphate</keyword>
<dbReference type="RefSeq" id="WP_049664310.1">
    <property type="nucleotide sequence ID" value="NZ_LFXJ01000005.1"/>
</dbReference>
<dbReference type="AlphaFoldDB" id="A0A0K9FBL8"/>
<dbReference type="PANTHER" id="PTHR42790">
    <property type="entry name" value="AMINOTRANSFERASE"/>
    <property type="match status" value="1"/>
</dbReference>
<evidence type="ECO:0000256" key="3">
    <source>
        <dbReference type="ARBA" id="ARBA00011738"/>
    </source>
</evidence>
<name>A0A0K9FBL8_9BACI</name>
<dbReference type="InterPro" id="IPR015422">
    <property type="entry name" value="PyrdxlP-dep_Trfase_small"/>
</dbReference>
<evidence type="ECO:0000256" key="1">
    <source>
        <dbReference type="ARBA" id="ARBA00001933"/>
    </source>
</evidence>
<sequence length="388" mass="43299">MKFSEKILNTPSSFIRNILKVTESDDVISFAGGLPNPISFPIEALKASANHAITENGSRLFQYSSTQGYAPLREYIAAKYQRVHGLDIHADDVFITTGSQQALELLGKVLIDKGDGIVIEEPGYLGAIQAFTLSEPTFYGVTLENDGLNLEELEHALQQPNVKFVYTVPNFQNPTGLTYSKEKRQQICEIMAKYDDVALIEDDPYGELRFQGEPLPYIGAGKLENSILLGSFSKTVTPGMRLGFIITKNKELMEHIETAKQATDLHTNIFSQYVIYDYLANNDYMEHVQKIIALYKNQADAMLNAIEEFFPAHVDYTRPEGGMFIWATMNNGASAVDVFNKAMDQKVAFVPGDPFYTSKTGVNTMRLNYTNATPEVIREGIKRLGSIL</sequence>
<keyword evidence="4 8" id="KW-0032">Aminotransferase</keyword>
<keyword evidence="5 8" id="KW-0808">Transferase</keyword>
<comment type="subunit">
    <text evidence="3">Homodimer.</text>
</comment>
<dbReference type="PATRIC" id="fig|582475.4.peg.495"/>
<protein>
    <submittedName>
        <fullName evidence="8">Aspartate aminotransferase</fullName>
    </submittedName>
</protein>
<evidence type="ECO:0000256" key="6">
    <source>
        <dbReference type="ARBA" id="ARBA00022898"/>
    </source>
</evidence>